<reference evidence="2 3" key="3">
    <citation type="submission" date="2020-02" db="EMBL/GenBank/DDBJ databases">
        <title>Flavobacterium profundi sp. nov., isolated from a deep-sea seamount.</title>
        <authorList>
            <person name="Zhang D.-C."/>
        </authorList>
    </citation>
    <scope>NUCLEOTIDE SEQUENCE [LARGE SCALE GENOMIC DNA]</scope>
    <source>
        <strain evidence="2 3">EC11</strain>
    </source>
</reference>
<evidence type="ECO:0000256" key="1">
    <source>
        <dbReference type="SAM" id="Phobius"/>
    </source>
</evidence>
<keyword evidence="1" id="KW-0472">Membrane</keyword>
<dbReference type="EMBL" id="VEVQ02000003">
    <property type="protein sequence ID" value="NHN25389.1"/>
    <property type="molecule type" value="Genomic_DNA"/>
</dbReference>
<evidence type="ECO:0000313" key="3">
    <source>
        <dbReference type="Proteomes" id="UP000817854"/>
    </source>
</evidence>
<keyword evidence="1" id="KW-0812">Transmembrane</keyword>
<keyword evidence="1" id="KW-1133">Transmembrane helix</keyword>
<reference evidence="3" key="1">
    <citation type="submission" date="2019-05" db="EMBL/GenBank/DDBJ databases">
        <title>Flavobacterium profundi sp. nov., isolated from a deep-sea seamount.</title>
        <authorList>
            <person name="Zhang D.-C."/>
        </authorList>
    </citation>
    <scope>NUCLEOTIDE SEQUENCE [LARGE SCALE GENOMIC DNA]</scope>
    <source>
        <strain evidence="3">EC11</strain>
    </source>
</reference>
<evidence type="ECO:0000313" key="2">
    <source>
        <dbReference type="EMBL" id="NHN25389.1"/>
    </source>
</evidence>
<accession>A0ABX0IUB1</accession>
<protein>
    <recommendedName>
        <fullName evidence="4">Peptidase M56 domain-containing protein</fullName>
    </recommendedName>
</protein>
<feature type="transmembrane region" description="Helical" evidence="1">
    <location>
        <begin position="50"/>
        <end position="68"/>
    </location>
</feature>
<dbReference type="RefSeq" id="WP_140961497.1">
    <property type="nucleotide sequence ID" value="NZ_VEVQ02000003.1"/>
</dbReference>
<dbReference type="Proteomes" id="UP000817854">
    <property type="component" value="Unassembled WGS sequence"/>
</dbReference>
<reference evidence="2 3" key="2">
    <citation type="submission" date="2019-05" db="EMBL/GenBank/DDBJ databases">
        <authorList>
            <person name="Lianzixin W."/>
        </authorList>
    </citation>
    <scope>NUCLEOTIDE SEQUENCE [LARGE SCALE GENOMIC DNA]</scope>
    <source>
        <strain evidence="2 3">EC11</strain>
    </source>
</reference>
<comment type="caution">
    <text evidence="2">The sequence shown here is derived from an EMBL/GenBank/DDBJ whole genome shotgun (WGS) entry which is preliminary data.</text>
</comment>
<gene>
    <name evidence="2" type="ORF">FIA58_006850</name>
</gene>
<organism evidence="2 3">
    <name type="scientific">Flavobacterium jejuense</name>
    <dbReference type="NCBI Taxonomy" id="1544455"/>
    <lineage>
        <taxon>Bacteria</taxon>
        <taxon>Pseudomonadati</taxon>
        <taxon>Bacteroidota</taxon>
        <taxon>Flavobacteriia</taxon>
        <taxon>Flavobacteriales</taxon>
        <taxon>Flavobacteriaceae</taxon>
        <taxon>Flavobacterium</taxon>
    </lineage>
</organism>
<proteinExistence type="predicted"/>
<keyword evidence="3" id="KW-1185">Reference proteome</keyword>
<name>A0ABX0IUB1_9FLAO</name>
<sequence length="108" mass="13601">MIILVVKYLIPKGYKGITFFPFIILLHKKDKQNEVLVNHEKIHIRQQFELLVFPFFVWYFIEFFIRFLKHKNWNTAYRNISFEREAYSHEKDLNYLKKRSFWSWVKYF</sequence>
<evidence type="ECO:0008006" key="4">
    <source>
        <dbReference type="Google" id="ProtNLM"/>
    </source>
</evidence>